<reference evidence="6 7" key="1">
    <citation type="submission" date="2015-09" db="EMBL/GenBank/DDBJ databases">
        <title>Trachymyrmex cornetzi WGS genome.</title>
        <authorList>
            <person name="Nygaard S."/>
            <person name="Hu H."/>
            <person name="Boomsma J."/>
            <person name="Zhang G."/>
        </authorList>
    </citation>
    <scope>NUCLEOTIDE SEQUENCE [LARGE SCALE GENOMIC DNA]</scope>
    <source>
        <strain evidence="6">Tcor2-1</strain>
        <tissue evidence="6">Whole body</tissue>
    </source>
</reference>
<accession>A0A195E3R8</accession>
<sequence>MFSFFFFFIDNNDELSDWLVEPFVKQELKEGGCFEFVTVPNQLSSDRKKKQVREKATPLVCEECGKHFSRIDSLKRHEKKYCKMTFTKPSLTLSLAHSSVDDDKS</sequence>
<keyword evidence="3" id="KW-0862">Zinc</keyword>
<dbReference type="FunFam" id="3.30.160.60:FF:000065">
    <property type="entry name" value="B-cell CLL/lymphoma 6, member B"/>
    <property type="match status" value="1"/>
</dbReference>
<proteinExistence type="predicted"/>
<dbReference type="Gene3D" id="3.30.160.60">
    <property type="entry name" value="Classic Zinc Finger"/>
    <property type="match status" value="1"/>
</dbReference>
<dbReference type="Proteomes" id="UP000078492">
    <property type="component" value="Unassembled WGS sequence"/>
</dbReference>
<keyword evidence="7" id="KW-1185">Reference proteome</keyword>
<gene>
    <name evidence="6" type="ORF">ALC57_08043</name>
</gene>
<dbReference type="InterPro" id="IPR013087">
    <property type="entry name" value="Znf_C2H2_type"/>
</dbReference>
<evidence type="ECO:0000259" key="5">
    <source>
        <dbReference type="PROSITE" id="PS50157"/>
    </source>
</evidence>
<evidence type="ECO:0000256" key="1">
    <source>
        <dbReference type="ARBA" id="ARBA00022723"/>
    </source>
</evidence>
<evidence type="ECO:0000256" key="4">
    <source>
        <dbReference type="PROSITE-ProRule" id="PRU00042"/>
    </source>
</evidence>
<keyword evidence="1" id="KW-0479">Metal-binding</keyword>
<name>A0A195E3R8_9HYME</name>
<keyword evidence="2 4" id="KW-0863">Zinc-finger</keyword>
<dbReference type="GO" id="GO:0008270">
    <property type="term" value="F:zinc ion binding"/>
    <property type="evidence" value="ECO:0007669"/>
    <property type="project" value="UniProtKB-KW"/>
</dbReference>
<evidence type="ECO:0000313" key="6">
    <source>
        <dbReference type="EMBL" id="KYN19567.1"/>
    </source>
</evidence>
<dbReference type="PROSITE" id="PS50157">
    <property type="entry name" value="ZINC_FINGER_C2H2_2"/>
    <property type="match status" value="1"/>
</dbReference>
<organism evidence="6 7">
    <name type="scientific">Trachymyrmex cornetzi</name>
    <dbReference type="NCBI Taxonomy" id="471704"/>
    <lineage>
        <taxon>Eukaryota</taxon>
        <taxon>Metazoa</taxon>
        <taxon>Ecdysozoa</taxon>
        <taxon>Arthropoda</taxon>
        <taxon>Hexapoda</taxon>
        <taxon>Insecta</taxon>
        <taxon>Pterygota</taxon>
        <taxon>Neoptera</taxon>
        <taxon>Endopterygota</taxon>
        <taxon>Hymenoptera</taxon>
        <taxon>Apocrita</taxon>
        <taxon>Aculeata</taxon>
        <taxon>Formicoidea</taxon>
        <taxon>Formicidae</taxon>
        <taxon>Myrmicinae</taxon>
        <taxon>Trachymyrmex</taxon>
    </lineage>
</organism>
<dbReference type="EMBL" id="KQ979701">
    <property type="protein sequence ID" value="KYN19567.1"/>
    <property type="molecule type" value="Genomic_DNA"/>
</dbReference>
<evidence type="ECO:0000256" key="3">
    <source>
        <dbReference type="ARBA" id="ARBA00022833"/>
    </source>
</evidence>
<dbReference type="InterPro" id="IPR036236">
    <property type="entry name" value="Znf_C2H2_sf"/>
</dbReference>
<protein>
    <recommendedName>
        <fullName evidence="5">C2H2-type domain-containing protein</fullName>
    </recommendedName>
</protein>
<dbReference type="SUPFAM" id="SSF57667">
    <property type="entry name" value="beta-beta-alpha zinc fingers"/>
    <property type="match status" value="1"/>
</dbReference>
<evidence type="ECO:0000313" key="7">
    <source>
        <dbReference type="Proteomes" id="UP000078492"/>
    </source>
</evidence>
<dbReference type="AlphaFoldDB" id="A0A195E3R8"/>
<dbReference type="Pfam" id="PF00096">
    <property type="entry name" value="zf-C2H2"/>
    <property type="match status" value="1"/>
</dbReference>
<evidence type="ECO:0000256" key="2">
    <source>
        <dbReference type="ARBA" id="ARBA00022771"/>
    </source>
</evidence>
<feature type="domain" description="C2H2-type" evidence="5">
    <location>
        <begin position="59"/>
        <end position="89"/>
    </location>
</feature>